<name>A0AA38LGF9_TAXCH</name>
<dbReference type="Proteomes" id="UP000824469">
    <property type="component" value="Unassembled WGS sequence"/>
</dbReference>
<proteinExistence type="predicted"/>
<gene>
    <name evidence="2" type="ORF">KI387_018193</name>
</gene>
<organism evidence="2 3">
    <name type="scientific">Taxus chinensis</name>
    <name type="common">Chinese yew</name>
    <name type="synonym">Taxus wallichiana var. chinensis</name>
    <dbReference type="NCBI Taxonomy" id="29808"/>
    <lineage>
        <taxon>Eukaryota</taxon>
        <taxon>Viridiplantae</taxon>
        <taxon>Streptophyta</taxon>
        <taxon>Embryophyta</taxon>
        <taxon>Tracheophyta</taxon>
        <taxon>Spermatophyta</taxon>
        <taxon>Pinopsida</taxon>
        <taxon>Pinidae</taxon>
        <taxon>Conifers II</taxon>
        <taxon>Cupressales</taxon>
        <taxon>Taxaceae</taxon>
        <taxon>Taxus</taxon>
    </lineage>
</organism>
<feature type="non-terminal residue" evidence="2">
    <location>
        <position position="154"/>
    </location>
</feature>
<evidence type="ECO:0000313" key="2">
    <source>
        <dbReference type="EMBL" id="KAH9323554.1"/>
    </source>
</evidence>
<sequence>MMNWNNRATRAIQDQVLSQNEKLKRIQDTLKAIKLHQHGDIQSAVSLLNKKMDNLSTNVQQLTSNLQQVPDQVNNNLQAQIQQSVRVVSERSEKKVIDSIQTINEKVNTLCFFVSEIEQHFPALTTAVSKIESSQSDKSSISSSSQGPQSRLVQ</sequence>
<feature type="compositionally biased region" description="Low complexity" evidence="1">
    <location>
        <begin position="132"/>
        <end position="146"/>
    </location>
</feature>
<evidence type="ECO:0000256" key="1">
    <source>
        <dbReference type="SAM" id="MobiDB-lite"/>
    </source>
</evidence>
<accession>A0AA38LGF9</accession>
<reference evidence="2 3" key="1">
    <citation type="journal article" date="2021" name="Nat. Plants">
        <title>The Taxus genome provides insights into paclitaxel biosynthesis.</title>
        <authorList>
            <person name="Xiong X."/>
            <person name="Gou J."/>
            <person name="Liao Q."/>
            <person name="Li Y."/>
            <person name="Zhou Q."/>
            <person name="Bi G."/>
            <person name="Li C."/>
            <person name="Du R."/>
            <person name="Wang X."/>
            <person name="Sun T."/>
            <person name="Guo L."/>
            <person name="Liang H."/>
            <person name="Lu P."/>
            <person name="Wu Y."/>
            <person name="Zhang Z."/>
            <person name="Ro D.K."/>
            <person name="Shang Y."/>
            <person name="Huang S."/>
            <person name="Yan J."/>
        </authorList>
    </citation>
    <scope>NUCLEOTIDE SEQUENCE [LARGE SCALE GENOMIC DNA]</scope>
    <source>
        <strain evidence="2">Ta-2019</strain>
    </source>
</reference>
<protein>
    <submittedName>
        <fullName evidence="2">Uncharacterized protein</fullName>
    </submittedName>
</protein>
<keyword evidence="3" id="KW-1185">Reference proteome</keyword>
<dbReference type="AlphaFoldDB" id="A0AA38LGF9"/>
<evidence type="ECO:0000313" key="3">
    <source>
        <dbReference type="Proteomes" id="UP000824469"/>
    </source>
</evidence>
<comment type="caution">
    <text evidence="2">The sequence shown here is derived from an EMBL/GenBank/DDBJ whole genome shotgun (WGS) entry which is preliminary data.</text>
</comment>
<dbReference type="EMBL" id="JAHRHJ020000003">
    <property type="protein sequence ID" value="KAH9323554.1"/>
    <property type="molecule type" value="Genomic_DNA"/>
</dbReference>
<feature type="region of interest" description="Disordered" evidence="1">
    <location>
        <begin position="132"/>
        <end position="154"/>
    </location>
</feature>